<geneLocation type="plasmid" evidence="1 2">
    <name>unnamed2</name>
</geneLocation>
<dbReference type="RefSeq" id="WP_136396824.1">
    <property type="nucleotide sequence ID" value="NZ_CP101875.1"/>
</dbReference>
<gene>
    <name evidence="1" type="ORF">NP511_22585</name>
</gene>
<proteinExistence type="predicted"/>
<protein>
    <recommendedName>
        <fullName evidence="3">Integrase family protein</fullName>
    </recommendedName>
</protein>
<organism evidence="1 2">
    <name type="scientific">Natrinema thermotolerans</name>
    <dbReference type="NCBI Taxonomy" id="121872"/>
    <lineage>
        <taxon>Archaea</taxon>
        <taxon>Methanobacteriati</taxon>
        <taxon>Methanobacteriota</taxon>
        <taxon>Stenosarchaea group</taxon>
        <taxon>Halobacteria</taxon>
        <taxon>Halobacteriales</taxon>
        <taxon>Natrialbaceae</taxon>
        <taxon>Natrinema</taxon>
    </lineage>
</organism>
<name>A0AAF0PJI7_9EURY</name>
<dbReference type="AlphaFoldDB" id="A0AAF0PJI7"/>
<dbReference type="Proteomes" id="UP001224926">
    <property type="component" value="Plasmid unnamed2"/>
</dbReference>
<evidence type="ECO:0008006" key="3">
    <source>
        <dbReference type="Google" id="ProtNLM"/>
    </source>
</evidence>
<evidence type="ECO:0000313" key="2">
    <source>
        <dbReference type="Proteomes" id="UP001224926"/>
    </source>
</evidence>
<accession>A0AAF0PJI7</accession>
<reference evidence="1 2" key="1">
    <citation type="submission" date="2022-07" db="EMBL/GenBank/DDBJ databases">
        <title>Two temperate virus in Haloterrigena jeotgali A29.</title>
        <authorList>
            <person name="Deng X."/>
        </authorList>
    </citation>
    <scope>NUCLEOTIDE SEQUENCE [LARGE SCALE GENOMIC DNA]</scope>
    <source>
        <strain evidence="1 2">A29</strain>
        <plasmid evidence="1 2">unnamed2</plasmid>
    </source>
</reference>
<dbReference type="GeneID" id="39860323"/>
<evidence type="ECO:0000313" key="1">
    <source>
        <dbReference type="EMBL" id="WMT10355.1"/>
    </source>
</evidence>
<keyword evidence="1" id="KW-0614">Plasmid</keyword>
<keyword evidence="2" id="KW-1185">Reference proteome</keyword>
<dbReference type="EMBL" id="CP101875">
    <property type="protein sequence ID" value="WMT10355.1"/>
    <property type="molecule type" value="Genomic_DNA"/>
</dbReference>
<sequence length="631" mass="71483">MDGKRAFSVGLKGRAVLRFDFDDEVTTIDPTPPAGRRRRGARSVWINRNRHPTGRFGVSNKLHHPYPFTNPITRTAYMSDRKWTPGYVQQRFPAEVRELRRAEGKDPDIKPTHEWIRKHGFSGIQGYADRHDKTVDDVLLNECGFEPRERKPLPGTHAETKQLIHKWLQDEEDEFNRLNNTSVGNAWTHMRRLMETSRDALGSSNLLRPARAAPGKNVRLTLDLFRAMNDEFKAEGTRYNYASTLVAFYEYLEMIGEVDSNPAEMVLPRMGWSYKRESPEKTLTPVQVRECWEATESVDEDSLEDLDTEELRELLVEKMLLLCLAGCGHRTSDPLITDAQEDVILDPGDPRVCFDEERKNGPGTTPIMAGLDYFEQYIELLEEEGYKMLFPSDLSEDGTRSDAWVRNKIEEIVDRADVRLADSSKPTPKHFRQFWFNEYLDAYEAYIAKIEDVAAAQSSASAEIVDKHYLASHRERDHFRRFAYTHFETAFPTDVVISPEEIAEAREDDDGDDDQSSLGDFVGAWVPGVAHAWISAQMTKARAQREKAAIEYDSRTSLPSGRELTVVAVGTLALSAVVGVMAAHLGVNPIADPNSVPPEMLVALVAWLIYAIYDMPDLEEPPAAETSTELA</sequence>